<organism evidence="3 4">
    <name type="scientific">Austropuccinia psidii MF-1</name>
    <dbReference type="NCBI Taxonomy" id="1389203"/>
    <lineage>
        <taxon>Eukaryota</taxon>
        <taxon>Fungi</taxon>
        <taxon>Dikarya</taxon>
        <taxon>Basidiomycota</taxon>
        <taxon>Pucciniomycotina</taxon>
        <taxon>Pucciniomycetes</taxon>
        <taxon>Pucciniales</taxon>
        <taxon>Sphaerophragmiaceae</taxon>
        <taxon>Austropuccinia</taxon>
    </lineage>
</organism>
<dbReference type="PANTHER" id="PTHR37984">
    <property type="entry name" value="PROTEIN CBG26694"/>
    <property type="match status" value="1"/>
</dbReference>
<evidence type="ECO:0000313" key="3">
    <source>
        <dbReference type="EMBL" id="MBW0492735.1"/>
    </source>
</evidence>
<evidence type="ECO:0000256" key="1">
    <source>
        <dbReference type="ARBA" id="ARBA00023268"/>
    </source>
</evidence>
<dbReference type="InterPro" id="IPR043502">
    <property type="entry name" value="DNA/RNA_pol_sf"/>
</dbReference>
<evidence type="ECO:0000313" key="4">
    <source>
        <dbReference type="Proteomes" id="UP000765509"/>
    </source>
</evidence>
<comment type="caution">
    <text evidence="3">The sequence shown here is derived from an EMBL/GenBank/DDBJ whole genome shotgun (WGS) entry which is preliminary data.</text>
</comment>
<dbReference type="AlphaFoldDB" id="A0A9Q3CZN3"/>
<proteinExistence type="predicted"/>
<dbReference type="Pfam" id="PF17919">
    <property type="entry name" value="RT_RNaseH_2"/>
    <property type="match status" value="1"/>
</dbReference>
<dbReference type="GO" id="GO:0003824">
    <property type="term" value="F:catalytic activity"/>
    <property type="evidence" value="ECO:0007669"/>
    <property type="project" value="UniProtKB-KW"/>
</dbReference>
<dbReference type="InterPro" id="IPR043128">
    <property type="entry name" value="Rev_trsase/Diguanyl_cyclase"/>
</dbReference>
<reference evidence="3" key="1">
    <citation type="submission" date="2021-03" db="EMBL/GenBank/DDBJ databases">
        <title>Draft genome sequence of rust myrtle Austropuccinia psidii MF-1, a brazilian biotype.</title>
        <authorList>
            <person name="Quecine M.C."/>
            <person name="Pachon D.M.R."/>
            <person name="Bonatelli M.L."/>
            <person name="Correr F.H."/>
            <person name="Franceschini L.M."/>
            <person name="Leite T.F."/>
            <person name="Margarido G.R.A."/>
            <person name="Almeida C.A."/>
            <person name="Ferrarezi J.A."/>
            <person name="Labate C.A."/>
        </authorList>
    </citation>
    <scope>NUCLEOTIDE SEQUENCE</scope>
    <source>
        <strain evidence="3">MF-1</strain>
    </source>
</reference>
<gene>
    <name evidence="3" type="ORF">O181_032450</name>
</gene>
<dbReference type="SUPFAM" id="SSF56672">
    <property type="entry name" value="DNA/RNA polymerases"/>
    <property type="match status" value="1"/>
</dbReference>
<keyword evidence="4" id="KW-1185">Reference proteome</keyword>
<dbReference type="EMBL" id="AVOT02011729">
    <property type="protein sequence ID" value="MBW0492735.1"/>
    <property type="molecule type" value="Genomic_DNA"/>
</dbReference>
<keyword evidence="1" id="KW-0511">Multifunctional enzyme</keyword>
<evidence type="ECO:0000259" key="2">
    <source>
        <dbReference type="Pfam" id="PF17919"/>
    </source>
</evidence>
<sequence length="149" mass="16960">MGQVVSGLSLEIDKNRCSSTTETYASEEKKEIQSFLGFAGLYRQHIENFESIAGNHYKLCEKDTIFEMNFDRVKGFESLRQFLTISPLLLMPDFKLPFKLYIYASRDWLGAALNQVQIINESPLEGPICFISRQIKPTEARYGASETGC</sequence>
<dbReference type="InterPro" id="IPR041577">
    <property type="entry name" value="RT_RNaseH_2"/>
</dbReference>
<accession>A0A9Q3CZN3</accession>
<dbReference type="Gene3D" id="3.30.70.270">
    <property type="match status" value="1"/>
</dbReference>
<feature type="domain" description="Reverse transcriptase/retrotransposon-derived protein RNase H-like" evidence="2">
    <location>
        <begin position="74"/>
        <end position="146"/>
    </location>
</feature>
<dbReference type="InterPro" id="IPR050951">
    <property type="entry name" value="Retrovirus_Pol_polyprotein"/>
</dbReference>
<dbReference type="Proteomes" id="UP000765509">
    <property type="component" value="Unassembled WGS sequence"/>
</dbReference>
<dbReference type="PANTHER" id="PTHR37984:SF5">
    <property type="entry name" value="PROTEIN NYNRIN-LIKE"/>
    <property type="match status" value="1"/>
</dbReference>
<protein>
    <recommendedName>
        <fullName evidence="2">Reverse transcriptase/retrotransposon-derived protein RNase H-like domain-containing protein</fullName>
    </recommendedName>
</protein>
<name>A0A9Q3CZN3_9BASI</name>